<organism evidence="9 10">
    <name type="scientific">Cuscuta australis</name>
    <dbReference type="NCBI Taxonomy" id="267555"/>
    <lineage>
        <taxon>Eukaryota</taxon>
        <taxon>Viridiplantae</taxon>
        <taxon>Streptophyta</taxon>
        <taxon>Embryophyta</taxon>
        <taxon>Tracheophyta</taxon>
        <taxon>Spermatophyta</taxon>
        <taxon>Magnoliopsida</taxon>
        <taxon>eudicotyledons</taxon>
        <taxon>Gunneridae</taxon>
        <taxon>Pentapetalae</taxon>
        <taxon>asterids</taxon>
        <taxon>lamiids</taxon>
        <taxon>Solanales</taxon>
        <taxon>Convolvulaceae</taxon>
        <taxon>Cuscuteae</taxon>
        <taxon>Cuscuta</taxon>
        <taxon>Cuscuta subgen. Grammica</taxon>
        <taxon>Cuscuta sect. Cleistogrammica</taxon>
    </lineage>
</organism>
<proteinExistence type="predicted"/>
<evidence type="ECO:0000313" key="10">
    <source>
        <dbReference type="Proteomes" id="UP000249390"/>
    </source>
</evidence>
<feature type="compositionally biased region" description="Low complexity" evidence="7">
    <location>
        <begin position="15"/>
        <end position="33"/>
    </location>
</feature>
<keyword evidence="6" id="KW-0539">Nucleus</keyword>
<dbReference type="EMBL" id="NQVE01000183">
    <property type="protein sequence ID" value="RAL41659.1"/>
    <property type="molecule type" value="Genomic_DNA"/>
</dbReference>
<feature type="compositionally biased region" description="Polar residues" evidence="7">
    <location>
        <begin position="204"/>
        <end position="218"/>
    </location>
</feature>
<comment type="caution">
    <text evidence="9">The sequence shown here is derived from an EMBL/GenBank/DDBJ whole genome shotgun (WGS) entry which is preliminary data.</text>
</comment>
<dbReference type="FunFam" id="1.10.10.60:FF:000104">
    <property type="entry name" value="trihelix transcription factor ASIL2"/>
    <property type="match status" value="1"/>
</dbReference>
<protein>
    <recommendedName>
        <fullName evidence="8">Myb/SANT-like DNA-binding domain-containing protein</fullName>
    </recommendedName>
</protein>
<accession>A0A328DBC5</accession>
<reference evidence="9 10" key="1">
    <citation type="submission" date="2018-06" db="EMBL/GenBank/DDBJ databases">
        <title>The Genome of Cuscuta australis (Dodder) Provides Insight into the Evolution of Plant Parasitism.</title>
        <authorList>
            <person name="Liu H."/>
        </authorList>
    </citation>
    <scope>NUCLEOTIDE SEQUENCE [LARGE SCALE GENOMIC DNA]</scope>
    <source>
        <strain evidence="10">cv. Yunnan</strain>
        <tissue evidence="9">Vines</tissue>
    </source>
</reference>
<dbReference type="Gene3D" id="1.10.10.60">
    <property type="entry name" value="Homeodomain-like"/>
    <property type="match status" value="1"/>
</dbReference>
<feature type="region of interest" description="Disordered" evidence="7">
    <location>
        <begin position="1"/>
        <end position="100"/>
    </location>
</feature>
<dbReference type="PANTHER" id="PTHR31307:SF50">
    <property type="entry name" value="SEQUENCE-SPECIFIC DNA BINDING TRANSCRIPTION FACTOR"/>
    <property type="match status" value="1"/>
</dbReference>
<feature type="compositionally biased region" description="Low complexity" evidence="7">
    <location>
        <begin position="57"/>
        <end position="77"/>
    </location>
</feature>
<feature type="domain" description="Myb/SANT-like DNA-binding" evidence="8">
    <location>
        <begin position="105"/>
        <end position="198"/>
    </location>
</feature>
<evidence type="ECO:0000256" key="6">
    <source>
        <dbReference type="ARBA" id="ARBA00023242"/>
    </source>
</evidence>
<feature type="region of interest" description="Disordered" evidence="7">
    <location>
        <begin position="204"/>
        <end position="242"/>
    </location>
</feature>
<evidence type="ECO:0000256" key="4">
    <source>
        <dbReference type="ARBA" id="ARBA00023125"/>
    </source>
</evidence>
<dbReference type="PANTHER" id="PTHR31307">
    <property type="entry name" value="TRIHELIX TRANSCRIPTION FACTOR ASIL2"/>
    <property type="match status" value="1"/>
</dbReference>
<evidence type="ECO:0000256" key="3">
    <source>
        <dbReference type="ARBA" id="ARBA00023054"/>
    </source>
</evidence>
<dbReference type="AlphaFoldDB" id="A0A328DBC5"/>
<evidence type="ECO:0000256" key="7">
    <source>
        <dbReference type="SAM" id="MobiDB-lite"/>
    </source>
</evidence>
<evidence type="ECO:0000313" key="9">
    <source>
        <dbReference type="EMBL" id="RAL41659.1"/>
    </source>
</evidence>
<sequence>MSSQPITAPNTNTFSPRNSSSYSPSSTSAGAADDAADGDCRTPKAMSEDELDATPNSADYSRSPSPAPSSPATNNNSDNHKAIIPFPSNPPPTAARTPVFPSREDCWSEAATHTLIEAWGSHHLELNRGNLRRQHWMEVADAVNSLHANTKKQYRTDIQCKNRIDTLKKKYKSERARVSQSRGKYVPSWPFFSSLDALIGDNFKPSTSPATAPPQQKASLKLPPPPSAIPVGPRSKRPAPNDELVSRRNFSAMAAAAAAAAAAEDSYDNEESEASILPPAPPAISGRMKKKGPGVELEGFMSLAEAIGKFGDIYKRVEETKLRQMVDLEKQRMQFAKDLELQRMKLIMESQVQLEKLKRAKLNSHAEEYS</sequence>
<gene>
    <name evidence="9" type="ORF">DM860_008841</name>
</gene>
<keyword evidence="3" id="KW-0175">Coiled coil</keyword>
<dbReference type="Pfam" id="PF13837">
    <property type="entry name" value="Myb_DNA-bind_4"/>
    <property type="match status" value="1"/>
</dbReference>
<evidence type="ECO:0000256" key="5">
    <source>
        <dbReference type="ARBA" id="ARBA00023163"/>
    </source>
</evidence>
<dbReference type="InterPro" id="IPR044822">
    <property type="entry name" value="Myb_DNA-bind_4"/>
</dbReference>
<feature type="compositionally biased region" description="Polar residues" evidence="7">
    <location>
        <begin position="1"/>
        <end position="14"/>
    </location>
</feature>
<name>A0A328DBC5_9ASTE</name>
<dbReference type="InterPro" id="IPR044823">
    <property type="entry name" value="ASIL1/2-like"/>
</dbReference>
<comment type="subcellular location">
    <subcellularLocation>
        <location evidence="1">Nucleus</location>
    </subcellularLocation>
</comment>
<dbReference type="GO" id="GO:0005634">
    <property type="term" value="C:nucleus"/>
    <property type="evidence" value="ECO:0007669"/>
    <property type="project" value="UniProtKB-SubCell"/>
</dbReference>
<dbReference type="GO" id="GO:0000976">
    <property type="term" value="F:transcription cis-regulatory region binding"/>
    <property type="evidence" value="ECO:0007669"/>
    <property type="project" value="TreeGrafter"/>
</dbReference>
<evidence type="ECO:0000256" key="1">
    <source>
        <dbReference type="ARBA" id="ARBA00004123"/>
    </source>
</evidence>
<keyword evidence="4" id="KW-0238">DNA-binding</keyword>
<dbReference type="Proteomes" id="UP000249390">
    <property type="component" value="Unassembled WGS sequence"/>
</dbReference>
<evidence type="ECO:0000259" key="8">
    <source>
        <dbReference type="Pfam" id="PF13837"/>
    </source>
</evidence>
<keyword evidence="2" id="KW-0805">Transcription regulation</keyword>
<keyword evidence="5" id="KW-0804">Transcription</keyword>
<evidence type="ECO:0000256" key="2">
    <source>
        <dbReference type="ARBA" id="ARBA00023015"/>
    </source>
</evidence>
<keyword evidence="10" id="KW-1185">Reference proteome</keyword>